<dbReference type="PROSITE" id="PS50967">
    <property type="entry name" value="HRDC"/>
    <property type="match status" value="1"/>
</dbReference>
<feature type="domain" description="Helicase C-terminal" evidence="19">
    <location>
        <begin position="217"/>
        <end position="362"/>
    </location>
</feature>
<keyword evidence="12" id="KW-0233">DNA recombination</keyword>
<dbReference type="RefSeq" id="WP_120352891.1">
    <property type="nucleotide sequence ID" value="NZ_RAQO01000001.1"/>
</dbReference>
<keyword evidence="8 20" id="KW-0347">Helicase</keyword>
<evidence type="ECO:0000256" key="14">
    <source>
        <dbReference type="ARBA" id="ARBA00023235"/>
    </source>
</evidence>
<evidence type="ECO:0000256" key="9">
    <source>
        <dbReference type="ARBA" id="ARBA00022833"/>
    </source>
</evidence>
<dbReference type="OrthoDB" id="9760034at2"/>
<dbReference type="GO" id="GO:0005737">
    <property type="term" value="C:cytoplasm"/>
    <property type="evidence" value="ECO:0007669"/>
    <property type="project" value="TreeGrafter"/>
</dbReference>
<accession>A0A420EN37</accession>
<dbReference type="InterPro" id="IPR044876">
    <property type="entry name" value="HRDC_dom_sf"/>
</dbReference>
<dbReference type="InterPro" id="IPR032284">
    <property type="entry name" value="RecQ_Zn-bd"/>
</dbReference>
<dbReference type="FunFam" id="3.40.50.300:FF:000156">
    <property type="entry name" value="ATP-dependent DNA helicase recQ"/>
    <property type="match status" value="1"/>
</dbReference>
<evidence type="ECO:0000256" key="16">
    <source>
        <dbReference type="NCBIfam" id="TIGR01389"/>
    </source>
</evidence>
<dbReference type="EMBL" id="RAQO01000001">
    <property type="protein sequence ID" value="RKF22088.1"/>
    <property type="molecule type" value="Genomic_DNA"/>
</dbReference>
<dbReference type="Gene3D" id="3.40.50.300">
    <property type="entry name" value="P-loop containing nucleotide triphosphate hydrolases"/>
    <property type="match status" value="2"/>
</dbReference>
<dbReference type="NCBIfam" id="TIGR00614">
    <property type="entry name" value="recQ_fam"/>
    <property type="match status" value="1"/>
</dbReference>
<dbReference type="InterPro" id="IPR001650">
    <property type="entry name" value="Helicase_C-like"/>
</dbReference>
<keyword evidence="21" id="KW-1185">Reference proteome</keyword>
<dbReference type="Pfam" id="PF09382">
    <property type="entry name" value="RQC"/>
    <property type="match status" value="1"/>
</dbReference>
<dbReference type="SMART" id="SM00490">
    <property type="entry name" value="HELICc"/>
    <property type="match status" value="1"/>
</dbReference>
<dbReference type="GO" id="GO:0006281">
    <property type="term" value="P:DNA repair"/>
    <property type="evidence" value="ECO:0007669"/>
    <property type="project" value="UniProtKB-KW"/>
</dbReference>
<dbReference type="FunFam" id="1.10.10.10:FF:000175">
    <property type="entry name" value="ATP-dependent DNA helicase RecQ"/>
    <property type="match status" value="1"/>
</dbReference>
<evidence type="ECO:0000256" key="5">
    <source>
        <dbReference type="ARBA" id="ARBA00022741"/>
    </source>
</evidence>
<dbReference type="GO" id="GO:0046872">
    <property type="term" value="F:metal ion binding"/>
    <property type="evidence" value="ECO:0007669"/>
    <property type="project" value="UniProtKB-KW"/>
</dbReference>
<dbReference type="SUPFAM" id="SSF47819">
    <property type="entry name" value="HRDC-like"/>
    <property type="match status" value="1"/>
</dbReference>
<protein>
    <recommendedName>
        <fullName evidence="16">DNA helicase RecQ</fullName>
        <ecNumber evidence="16">5.6.2.4</ecNumber>
    </recommendedName>
</protein>
<dbReference type="GO" id="GO:0009378">
    <property type="term" value="F:four-way junction helicase activity"/>
    <property type="evidence" value="ECO:0007669"/>
    <property type="project" value="TreeGrafter"/>
</dbReference>
<evidence type="ECO:0000256" key="7">
    <source>
        <dbReference type="ARBA" id="ARBA00022801"/>
    </source>
</evidence>
<evidence type="ECO:0000256" key="13">
    <source>
        <dbReference type="ARBA" id="ARBA00023204"/>
    </source>
</evidence>
<dbReference type="SUPFAM" id="SSF52540">
    <property type="entry name" value="P-loop containing nucleoside triphosphate hydrolases"/>
    <property type="match status" value="2"/>
</dbReference>
<evidence type="ECO:0000256" key="1">
    <source>
        <dbReference type="ARBA" id="ARBA00001946"/>
    </source>
</evidence>
<dbReference type="InterPro" id="IPR011545">
    <property type="entry name" value="DEAD/DEAH_box_helicase_dom"/>
</dbReference>
<dbReference type="Pfam" id="PF16124">
    <property type="entry name" value="RecQ_Zn_bind"/>
    <property type="match status" value="1"/>
</dbReference>
<dbReference type="InterPro" id="IPR014001">
    <property type="entry name" value="Helicase_ATP-bd"/>
</dbReference>
<evidence type="ECO:0000256" key="15">
    <source>
        <dbReference type="ARBA" id="ARBA00034617"/>
    </source>
</evidence>
<comment type="cofactor">
    <cofactor evidence="1">
        <name>Mg(2+)</name>
        <dbReference type="ChEBI" id="CHEBI:18420"/>
    </cofactor>
</comment>
<dbReference type="InterPro" id="IPR010997">
    <property type="entry name" value="HRDC-like_sf"/>
</dbReference>
<dbReference type="AlphaFoldDB" id="A0A420EN37"/>
<dbReference type="CDD" id="cd18794">
    <property type="entry name" value="SF2_C_RecQ"/>
    <property type="match status" value="1"/>
</dbReference>
<dbReference type="EC" id="5.6.2.4" evidence="16"/>
<dbReference type="Gene3D" id="1.10.10.10">
    <property type="entry name" value="Winged helix-like DNA-binding domain superfamily/Winged helix DNA-binding domain"/>
    <property type="match status" value="1"/>
</dbReference>
<dbReference type="Pfam" id="PF00270">
    <property type="entry name" value="DEAD"/>
    <property type="match status" value="1"/>
</dbReference>
<evidence type="ECO:0000256" key="11">
    <source>
        <dbReference type="ARBA" id="ARBA00023125"/>
    </source>
</evidence>
<feature type="domain" description="Helicase ATP-binding" evidence="18">
    <location>
        <begin position="25"/>
        <end position="193"/>
    </location>
</feature>
<dbReference type="GO" id="GO:0005524">
    <property type="term" value="F:ATP binding"/>
    <property type="evidence" value="ECO:0007669"/>
    <property type="project" value="UniProtKB-KW"/>
</dbReference>
<evidence type="ECO:0000256" key="3">
    <source>
        <dbReference type="ARBA" id="ARBA00005446"/>
    </source>
</evidence>
<evidence type="ECO:0000256" key="10">
    <source>
        <dbReference type="ARBA" id="ARBA00022840"/>
    </source>
</evidence>
<evidence type="ECO:0000256" key="4">
    <source>
        <dbReference type="ARBA" id="ARBA00022723"/>
    </source>
</evidence>
<dbReference type="GO" id="GO:0043138">
    <property type="term" value="F:3'-5' DNA helicase activity"/>
    <property type="evidence" value="ECO:0007669"/>
    <property type="project" value="UniProtKB-EC"/>
</dbReference>
<dbReference type="SMART" id="SM00341">
    <property type="entry name" value="HRDC"/>
    <property type="match status" value="1"/>
</dbReference>
<reference evidence="20 21" key="1">
    <citation type="submission" date="2018-09" db="EMBL/GenBank/DDBJ databases">
        <authorList>
            <person name="Wang Z."/>
        </authorList>
    </citation>
    <scope>NUCLEOTIDE SEQUENCE [LARGE SCALE GENOMIC DNA]</scope>
    <source>
        <strain evidence="20 21">ALS 81</strain>
    </source>
</reference>
<comment type="similarity">
    <text evidence="3">Belongs to the helicase family. RecQ subfamily.</text>
</comment>
<dbReference type="GO" id="GO:0043590">
    <property type="term" value="C:bacterial nucleoid"/>
    <property type="evidence" value="ECO:0007669"/>
    <property type="project" value="TreeGrafter"/>
</dbReference>
<keyword evidence="4" id="KW-0479">Metal-binding</keyword>
<keyword evidence="9" id="KW-0862">Zinc</keyword>
<dbReference type="PANTHER" id="PTHR13710:SF105">
    <property type="entry name" value="ATP-DEPENDENT DNA HELICASE Q1"/>
    <property type="match status" value="1"/>
</dbReference>
<dbReference type="GO" id="GO:0006260">
    <property type="term" value="P:DNA replication"/>
    <property type="evidence" value="ECO:0007669"/>
    <property type="project" value="InterPro"/>
</dbReference>
<evidence type="ECO:0000256" key="8">
    <source>
        <dbReference type="ARBA" id="ARBA00022806"/>
    </source>
</evidence>
<dbReference type="PROSITE" id="PS51192">
    <property type="entry name" value="HELICASE_ATP_BIND_1"/>
    <property type="match status" value="1"/>
</dbReference>
<dbReference type="FunFam" id="3.40.50.300:FF:000296">
    <property type="entry name" value="ATP-dependent DNA helicase RecQ"/>
    <property type="match status" value="1"/>
</dbReference>
<dbReference type="InterPro" id="IPR006293">
    <property type="entry name" value="DNA_helicase_ATP-dep_RecQ_bac"/>
</dbReference>
<dbReference type="InterPro" id="IPR004589">
    <property type="entry name" value="DNA_helicase_ATP-dep_RecQ"/>
</dbReference>
<evidence type="ECO:0000313" key="20">
    <source>
        <dbReference type="EMBL" id="RKF22088.1"/>
    </source>
</evidence>
<dbReference type="CDD" id="cd17920">
    <property type="entry name" value="DEXHc_RecQ"/>
    <property type="match status" value="1"/>
</dbReference>
<dbReference type="PROSITE" id="PS51194">
    <property type="entry name" value="HELICASE_CTER"/>
    <property type="match status" value="1"/>
</dbReference>
<dbReference type="GO" id="GO:0030894">
    <property type="term" value="C:replisome"/>
    <property type="evidence" value="ECO:0007669"/>
    <property type="project" value="TreeGrafter"/>
</dbReference>
<evidence type="ECO:0000259" key="17">
    <source>
        <dbReference type="PROSITE" id="PS50967"/>
    </source>
</evidence>
<keyword evidence="10" id="KW-0067">ATP-binding</keyword>
<comment type="catalytic activity">
    <reaction evidence="15">
        <text>Couples ATP hydrolysis with the unwinding of duplex DNA by translocating in the 3'-5' direction.</text>
        <dbReference type="EC" id="5.6.2.4"/>
    </reaction>
</comment>
<dbReference type="GO" id="GO:0009432">
    <property type="term" value="P:SOS response"/>
    <property type="evidence" value="ECO:0007669"/>
    <property type="project" value="UniProtKB-UniRule"/>
</dbReference>
<keyword evidence="14" id="KW-0413">Isomerase</keyword>
<dbReference type="GO" id="GO:0003677">
    <property type="term" value="F:DNA binding"/>
    <property type="evidence" value="ECO:0007669"/>
    <property type="project" value="UniProtKB-KW"/>
</dbReference>
<dbReference type="Proteomes" id="UP000286482">
    <property type="component" value="Unassembled WGS sequence"/>
</dbReference>
<keyword evidence="6" id="KW-0227">DNA damage</keyword>
<name>A0A420EN37_9ALTE</name>
<dbReference type="GO" id="GO:0006310">
    <property type="term" value="P:DNA recombination"/>
    <property type="evidence" value="ECO:0007669"/>
    <property type="project" value="UniProtKB-UniRule"/>
</dbReference>
<dbReference type="InterPro" id="IPR027417">
    <property type="entry name" value="P-loop_NTPase"/>
</dbReference>
<feature type="domain" description="HRDC" evidence="17">
    <location>
        <begin position="519"/>
        <end position="599"/>
    </location>
</feature>
<dbReference type="SMART" id="SM00487">
    <property type="entry name" value="DEXDc"/>
    <property type="match status" value="1"/>
</dbReference>
<evidence type="ECO:0000259" key="18">
    <source>
        <dbReference type="PROSITE" id="PS51192"/>
    </source>
</evidence>
<evidence type="ECO:0000259" key="19">
    <source>
        <dbReference type="PROSITE" id="PS51194"/>
    </source>
</evidence>
<comment type="caution">
    <text evidence="20">The sequence shown here is derived from an EMBL/GenBank/DDBJ whole genome shotgun (WGS) entry which is preliminary data.</text>
</comment>
<evidence type="ECO:0000256" key="2">
    <source>
        <dbReference type="ARBA" id="ARBA00001947"/>
    </source>
</evidence>
<dbReference type="SMART" id="SM00956">
    <property type="entry name" value="RQC"/>
    <property type="match status" value="1"/>
</dbReference>
<organism evidence="20 21">
    <name type="scientific">Alginatibacterium sediminis</name>
    <dbReference type="NCBI Taxonomy" id="2164068"/>
    <lineage>
        <taxon>Bacteria</taxon>
        <taxon>Pseudomonadati</taxon>
        <taxon>Pseudomonadota</taxon>
        <taxon>Gammaproteobacteria</taxon>
        <taxon>Alteromonadales</taxon>
        <taxon>Alteromonadaceae</taxon>
        <taxon>Alginatibacterium</taxon>
    </lineage>
</organism>
<evidence type="ECO:0000256" key="6">
    <source>
        <dbReference type="ARBA" id="ARBA00022763"/>
    </source>
</evidence>
<keyword evidence="13" id="KW-0234">DNA repair</keyword>
<evidence type="ECO:0000313" key="21">
    <source>
        <dbReference type="Proteomes" id="UP000286482"/>
    </source>
</evidence>
<dbReference type="PANTHER" id="PTHR13710">
    <property type="entry name" value="DNA HELICASE RECQ FAMILY MEMBER"/>
    <property type="match status" value="1"/>
</dbReference>
<keyword evidence="11" id="KW-0238">DNA-binding</keyword>
<dbReference type="Pfam" id="PF00570">
    <property type="entry name" value="HRDC"/>
    <property type="match status" value="1"/>
</dbReference>
<proteinExistence type="inferred from homology"/>
<dbReference type="InterPro" id="IPR002121">
    <property type="entry name" value="HRDC_dom"/>
</dbReference>
<dbReference type="InterPro" id="IPR036388">
    <property type="entry name" value="WH-like_DNA-bd_sf"/>
</dbReference>
<keyword evidence="5" id="KW-0547">Nucleotide-binding</keyword>
<dbReference type="Pfam" id="PF00271">
    <property type="entry name" value="Helicase_C"/>
    <property type="match status" value="1"/>
</dbReference>
<dbReference type="InterPro" id="IPR018982">
    <property type="entry name" value="RQC_domain"/>
</dbReference>
<dbReference type="GO" id="GO:0016787">
    <property type="term" value="F:hydrolase activity"/>
    <property type="evidence" value="ECO:0007669"/>
    <property type="project" value="UniProtKB-KW"/>
</dbReference>
<dbReference type="FunFam" id="1.10.150.80:FF:000002">
    <property type="entry name" value="ATP-dependent DNA helicase RecQ"/>
    <property type="match status" value="1"/>
</dbReference>
<sequence length="599" mass="68032">MNRALKVLEDVFGYTEFRPGQDTVIEKILQGQDCLVIMPTGGGKSLCFQVPALVFPGLTIVISPLISLMKDQVDSLVRNGVEAAYINSSLDGDESRKIYRQLHQGELKLLYVSPERALNPDFQRRLLELHISLIAIDEAHCISQWGHDFRPEYSNLGVLKQRFSHVPIVALTATADHATRDDIQQRLSLVSPYIHLASFDRPNIRYRLVEKYRAWQQLRDYVASHRDESGIIYCGSRKKVEEIATKLSAEGIRAAAYHAGLDLATRRQVQDRFQRDELEVVVATVAFGMGIDKPNVRYVYHQNIPRNIEGYYQETGRAGRDGSDVEAVMLYDPADAAWLRRIIDEIPQEQQRRVESHKFNAMNAFAEALTCRRQVLLNYFGEYLAQACGNCDICLDPPKQYDGLEDAQKALSAVYRLGQRFGIGYVVDVLRGSMNQRILEQGHDKLSVHGLGKDQSHEHWVSVLRQLVHQGYLLQNILRGSVLELTQEARPILRAEQTLQLAQPRIESAKQSAKKSSRAVYDKLLFAHLRKLRKDISDQEDVPPFVVFNDASLIEMCQILPSTSSELMSVSGVGIKKLERYGRRFLDAIESYQLEGESY</sequence>
<comment type="cofactor">
    <cofactor evidence="2">
        <name>Zn(2+)</name>
        <dbReference type="ChEBI" id="CHEBI:29105"/>
    </cofactor>
</comment>
<evidence type="ECO:0000256" key="12">
    <source>
        <dbReference type="ARBA" id="ARBA00023172"/>
    </source>
</evidence>
<dbReference type="NCBIfam" id="TIGR01389">
    <property type="entry name" value="recQ"/>
    <property type="match status" value="1"/>
</dbReference>
<dbReference type="Gene3D" id="1.10.150.80">
    <property type="entry name" value="HRDC domain"/>
    <property type="match status" value="1"/>
</dbReference>
<keyword evidence="7 20" id="KW-0378">Hydrolase</keyword>
<gene>
    <name evidence="20" type="primary">recQ</name>
    <name evidence="20" type="ORF">DBZ36_00120</name>
</gene>